<gene>
    <name evidence="1" type="ORF">PACLA_8A050123</name>
</gene>
<evidence type="ECO:0000313" key="2">
    <source>
        <dbReference type="Proteomes" id="UP001152795"/>
    </source>
</evidence>
<dbReference type="Proteomes" id="UP001152795">
    <property type="component" value="Unassembled WGS sequence"/>
</dbReference>
<dbReference type="EMBL" id="CACRXK020018953">
    <property type="protein sequence ID" value="CAB4033105.1"/>
    <property type="molecule type" value="Genomic_DNA"/>
</dbReference>
<sequence>FARVDKAYHRKKKLIEKTEQLCKRMRWKAHFYLNPQNEHKTKETYGFNSKATPSQVPELTSFENRMLKMIQNIKFKDTKYKTTNFYKMDLKSYNDLLHKNVTKTYKTIPAETVYNIENEAKYIAEKLNLADRINTAAQREAFVTLKDHKPNFENNPTCRLINPSKSEIGRVSKQILDRINTKVIEATRINQWKNTKSVLSWFNKAALDFASKDDGLGIIKATPRQIELIKKDLCALFNNHGLKITIEANKKIVNFLDVTLNLTTASLTTHPVFCQALDKSGYTHKLLFKHPLNQSNNKSTRSHHPLHKIFNLALKAIKNCAHYLTNVPLNRLANHKASFNSFDKRNATELSKYVHNKKFLLRLSFLKSHPLVYIYNLVNLNVALCCCQDYIYIQIILRNNELRLTYTFQNMLPIFNINISKLLRIKQEYFFLGHPSARYTEAFSFPTMGCFESTKCRPFYTWPILYLAHFIRGYGLRNVDHSPNKIGSSKFPRFSIVSVFPIRGSILPLENFEIWSPSMAISRVSGERFCIILKIIYCRKDLIFNDFSIMWILNLTQRSLLGIIFCNEIGSHMAVRQRREFKRSTSLVIREMDTIKFMEHLQGSGHEDLFLQLHCLGFVLHVDASVELQASCKNIPVAQPKEFFKCLVTKTESFLRRIRWKAYHFLKPDESAESASHETFGFRSTKSPPPMKELEEFENRMFSIIQNVKFDKCQNEFQRTLTKDLNNISSEDKVLVSADKTTNFYKLDAPSYDKLLDNAITKSYKKANANITSNIANEEKIIAENLGLANRIDALAPKNSFVTLKDHKPNFQNNPTCRLINPSKSEIGVISKQLLQSINSNILIHTNLNQWKNTNSVISWFKNLPNKSSRSFICFDIFNTITDEEKHIIMQAKRSVLFSRNQTWRKKESDSLFDVTMGSFDGAETCELVGLFLLSKLPPEYRNDIGLYRDDGLAAFDKQPRAIENIKKQICRTFNEHNLKITIEANKKCVNYLDVTFDVRTSSFKPYMKPGNTLQYVHRQSNHPPVVLKAIPDAINNRLSNISSDEQAFNSACPPYQNALHKSGYNY</sequence>
<dbReference type="AlphaFoldDB" id="A0A6S7JKU0"/>
<protein>
    <submittedName>
        <fullName evidence="1">Uncharacterized protein</fullName>
    </submittedName>
</protein>
<dbReference type="OrthoDB" id="9972657at2759"/>
<keyword evidence="2" id="KW-1185">Reference proteome</keyword>
<feature type="non-terminal residue" evidence="1">
    <location>
        <position position="1"/>
    </location>
</feature>
<evidence type="ECO:0000313" key="1">
    <source>
        <dbReference type="EMBL" id="CAB4033105.1"/>
    </source>
</evidence>
<name>A0A6S7JKU0_PARCT</name>
<dbReference type="PANTHER" id="PTHR21301">
    <property type="entry name" value="REVERSE TRANSCRIPTASE"/>
    <property type="match status" value="1"/>
</dbReference>
<organism evidence="1 2">
    <name type="scientific">Paramuricea clavata</name>
    <name type="common">Red gorgonian</name>
    <name type="synonym">Violescent sea-whip</name>
    <dbReference type="NCBI Taxonomy" id="317549"/>
    <lineage>
        <taxon>Eukaryota</taxon>
        <taxon>Metazoa</taxon>
        <taxon>Cnidaria</taxon>
        <taxon>Anthozoa</taxon>
        <taxon>Octocorallia</taxon>
        <taxon>Malacalcyonacea</taxon>
        <taxon>Plexauridae</taxon>
        <taxon>Paramuricea</taxon>
    </lineage>
</organism>
<dbReference type="PANTHER" id="PTHR21301:SF10">
    <property type="entry name" value="REVERSE TRANSCRIPTASE DOMAIN-CONTAINING PROTEIN"/>
    <property type="match status" value="1"/>
</dbReference>
<proteinExistence type="predicted"/>
<feature type="non-terminal residue" evidence="1">
    <location>
        <position position="1067"/>
    </location>
</feature>
<comment type="caution">
    <text evidence="1">The sequence shown here is derived from an EMBL/GenBank/DDBJ whole genome shotgun (WGS) entry which is preliminary data.</text>
</comment>
<reference evidence="1" key="1">
    <citation type="submission" date="2020-04" db="EMBL/GenBank/DDBJ databases">
        <authorList>
            <person name="Alioto T."/>
            <person name="Alioto T."/>
            <person name="Gomez Garrido J."/>
        </authorList>
    </citation>
    <scope>NUCLEOTIDE SEQUENCE</scope>
    <source>
        <strain evidence="1">A484AB</strain>
    </source>
</reference>
<accession>A0A6S7JKU0</accession>